<dbReference type="Pfam" id="PF01074">
    <property type="entry name" value="Glyco_hydro_38N"/>
    <property type="match status" value="1"/>
</dbReference>
<name>A0ABN6YIC9_9MICO</name>
<dbReference type="Proteomes" id="UP001321477">
    <property type="component" value="Chromosome"/>
</dbReference>
<dbReference type="InterPro" id="IPR027291">
    <property type="entry name" value="Glyco_hydro_38_N_sf"/>
</dbReference>
<dbReference type="SMART" id="SM00872">
    <property type="entry name" value="Alpha-mann_mid"/>
    <property type="match status" value="1"/>
</dbReference>
<feature type="region of interest" description="Disordered" evidence="3">
    <location>
        <begin position="627"/>
        <end position="648"/>
    </location>
</feature>
<reference evidence="6" key="1">
    <citation type="journal article" date="2019" name="Int. J. Syst. Evol. Microbiol.">
        <title>The Global Catalogue of Microorganisms (GCM) 10K type strain sequencing project: providing services to taxonomists for standard genome sequencing and annotation.</title>
        <authorList>
            <consortium name="The Broad Institute Genomics Platform"/>
            <consortium name="The Broad Institute Genome Sequencing Center for Infectious Disease"/>
            <person name="Wu L."/>
            <person name="Ma J."/>
        </authorList>
    </citation>
    <scope>NUCLEOTIDE SEQUENCE [LARGE SCALE GENOMIC DNA]</scope>
    <source>
        <strain evidence="6">NBRC 109019</strain>
    </source>
</reference>
<dbReference type="Gene3D" id="3.20.110.10">
    <property type="entry name" value="Glycoside hydrolase 38, N terminal domain"/>
    <property type="match status" value="1"/>
</dbReference>
<keyword evidence="1" id="KW-0378">Hydrolase</keyword>
<dbReference type="SUPFAM" id="SSF88688">
    <property type="entry name" value="Families 57/38 glycoside transferase middle domain"/>
    <property type="match status" value="1"/>
</dbReference>
<organism evidence="5 6">
    <name type="scientific">Agromyces marinus</name>
    <dbReference type="NCBI Taxonomy" id="1389020"/>
    <lineage>
        <taxon>Bacteria</taxon>
        <taxon>Bacillati</taxon>
        <taxon>Actinomycetota</taxon>
        <taxon>Actinomycetes</taxon>
        <taxon>Micrococcales</taxon>
        <taxon>Microbacteriaceae</taxon>
        <taxon>Agromyces</taxon>
    </lineage>
</organism>
<feature type="domain" description="Glycoside hydrolase family 38 central" evidence="4">
    <location>
        <begin position="503"/>
        <end position="573"/>
    </location>
</feature>
<sequence length="665" mass="72145">MPDAVDGALDLLATAASEVEAGWVPRDWVRTDPSGDIPMRMDAENVHFRQVGVFSEFAVEADTGMELRVALDLPAVIHGVDVEGDVLELTINSFRPIDISRDGERVFLDELPTVASGPALITVLDAIEVGANGTLTLKVLETPVPLGGEWGRTGLTVQFTTPRLRTRWRELDLAHARLLLAREFASSDEERARIAAVAGRIVECLDLSRGPDLEVELREAIAELDWLTSRLEDYRIHCIGHSHIDLAWLWTYEDTREVIFRDMESVLGLFDEYPEFRFTHSQARGYAEVEASRPDLFARLRERIDEGRLEPATVQWVEADSNIPSGESQARQLIEGLNYSRDSLGIRPDVLLAPDTFGHAGNIPQLAVQAGAKVYYHHRANPGFVGEGSRDPWQAYWWVGADGTRILAIGTPVYLGPVTASRLARDLISLGKANGVSEICYFYGVGDHGGGPTRADLDAIRSLDAAWGFPAVGCSTLGEYASALLASEPSLPEFTGESERVFEGCYTTHADSKRMNREAESALVVAETLAALAGQDASSSLSDSWRATLHHQFHDIIGGSAVAGAFADQARDTAAALDVAARVSGAALRVLAGELGPGAVSVTNPLGHTRDEVVLVPAELRGTNRGVADAGERRCRHRSPGGGVGVPRELRRLRDPSVHARPRAT</sequence>
<dbReference type="SUPFAM" id="SSF88713">
    <property type="entry name" value="Glycoside hydrolase/deacetylase"/>
    <property type="match status" value="1"/>
</dbReference>
<evidence type="ECO:0000256" key="1">
    <source>
        <dbReference type="ARBA" id="ARBA00022801"/>
    </source>
</evidence>
<evidence type="ECO:0000256" key="3">
    <source>
        <dbReference type="SAM" id="MobiDB-lite"/>
    </source>
</evidence>
<dbReference type="InterPro" id="IPR011330">
    <property type="entry name" value="Glyco_hydro/deAcase_b/a-brl"/>
</dbReference>
<evidence type="ECO:0000313" key="5">
    <source>
        <dbReference type="EMBL" id="BDZ55771.1"/>
    </source>
</evidence>
<dbReference type="InterPro" id="IPR015341">
    <property type="entry name" value="Glyco_hydro_38_cen"/>
</dbReference>
<keyword evidence="6" id="KW-1185">Reference proteome</keyword>
<dbReference type="PANTHER" id="PTHR46017:SF1">
    <property type="entry name" value="ALPHA-MANNOSIDASE 2C1"/>
    <property type="match status" value="1"/>
</dbReference>
<gene>
    <name evidence="5" type="ORF">GCM10025870_28440</name>
</gene>
<dbReference type="Gene3D" id="1.20.1270.50">
    <property type="entry name" value="Glycoside hydrolase family 38, central domain"/>
    <property type="match status" value="1"/>
</dbReference>
<dbReference type="PANTHER" id="PTHR46017">
    <property type="entry name" value="ALPHA-MANNOSIDASE 2C1"/>
    <property type="match status" value="1"/>
</dbReference>
<dbReference type="InterPro" id="IPR037094">
    <property type="entry name" value="Glyco_hydro_38_cen_sf"/>
</dbReference>
<dbReference type="EMBL" id="AP027734">
    <property type="protein sequence ID" value="BDZ55771.1"/>
    <property type="molecule type" value="Genomic_DNA"/>
</dbReference>
<protein>
    <recommendedName>
        <fullName evidence="4">Glycoside hydrolase family 38 central domain-containing protein</fullName>
    </recommendedName>
</protein>
<dbReference type="CDD" id="cd10789">
    <property type="entry name" value="GH38N_AMII_ER_cytosolic"/>
    <property type="match status" value="1"/>
</dbReference>
<evidence type="ECO:0000313" key="6">
    <source>
        <dbReference type="Proteomes" id="UP001321477"/>
    </source>
</evidence>
<accession>A0ABN6YIC9</accession>
<keyword evidence="2" id="KW-0326">Glycosidase</keyword>
<proteinExistence type="predicted"/>
<evidence type="ECO:0000256" key="2">
    <source>
        <dbReference type="ARBA" id="ARBA00023295"/>
    </source>
</evidence>
<dbReference type="InterPro" id="IPR000602">
    <property type="entry name" value="Glyco_hydro_38_N"/>
</dbReference>
<dbReference type="Pfam" id="PF09261">
    <property type="entry name" value="Alpha-mann_mid"/>
    <property type="match status" value="1"/>
</dbReference>
<evidence type="ECO:0000259" key="4">
    <source>
        <dbReference type="SMART" id="SM00872"/>
    </source>
</evidence>
<dbReference type="InterPro" id="IPR028995">
    <property type="entry name" value="Glyco_hydro_57/38_cen_sf"/>
</dbReference>